<dbReference type="CDD" id="cd03801">
    <property type="entry name" value="GT4_PimA-like"/>
    <property type="match status" value="1"/>
</dbReference>
<proteinExistence type="predicted"/>
<evidence type="ECO:0000313" key="2">
    <source>
        <dbReference type="Proteomes" id="UP001324993"/>
    </source>
</evidence>
<organism evidence="1 2">
    <name type="scientific">Coraliomargarita algicola</name>
    <dbReference type="NCBI Taxonomy" id="3092156"/>
    <lineage>
        <taxon>Bacteria</taxon>
        <taxon>Pseudomonadati</taxon>
        <taxon>Verrucomicrobiota</taxon>
        <taxon>Opitutia</taxon>
        <taxon>Puniceicoccales</taxon>
        <taxon>Coraliomargaritaceae</taxon>
        <taxon>Coraliomargarita</taxon>
    </lineage>
</organism>
<dbReference type="EC" id="2.4.-.-" evidence="1"/>
<dbReference type="InterPro" id="IPR050194">
    <property type="entry name" value="Glycosyltransferase_grp1"/>
</dbReference>
<keyword evidence="2" id="KW-1185">Reference proteome</keyword>
<evidence type="ECO:0000313" key="1">
    <source>
        <dbReference type="EMBL" id="WPJ96816.1"/>
    </source>
</evidence>
<dbReference type="RefSeq" id="WP_319833673.1">
    <property type="nucleotide sequence ID" value="NZ_CP138858.1"/>
</dbReference>
<dbReference type="PANTHER" id="PTHR45947:SF3">
    <property type="entry name" value="SULFOQUINOVOSYL TRANSFERASE SQD2"/>
    <property type="match status" value="1"/>
</dbReference>
<gene>
    <name evidence="1" type="ORF">SH580_03740</name>
</gene>
<dbReference type="Pfam" id="PF13692">
    <property type="entry name" value="Glyco_trans_1_4"/>
    <property type="match status" value="1"/>
</dbReference>
<dbReference type="EMBL" id="CP138858">
    <property type="protein sequence ID" value="WPJ96816.1"/>
    <property type="molecule type" value="Genomic_DNA"/>
</dbReference>
<name>A0ABZ0RNV8_9BACT</name>
<accession>A0ABZ0RNV8</accession>
<keyword evidence="1" id="KW-0808">Transferase</keyword>
<reference evidence="1 2" key="1">
    <citation type="submission" date="2023-11" db="EMBL/GenBank/DDBJ databases">
        <title>Coraliomargarita sp. nov., isolated from marine algae.</title>
        <authorList>
            <person name="Lee J.K."/>
            <person name="Baek J.H."/>
            <person name="Kim J.M."/>
            <person name="Choi D.G."/>
            <person name="Jeon C.O."/>
        </authorList>
    </citation>
    <scope>NUCLEOTIDE SEQUENCE [LARGE SCALE GENOMIC DNA]</scope>
    <source>
        <strain evidence="1 2">J2-16</strain>
    </source>
</reference>
<sequence>MNVPRLLVIDDNPDFGGHQVMAAYAMAGIVASAQWEVLALLHPDNQKNRHRLEAIQSNHPDVRFQIDSAATRSRKFQALRRYAEGDTLRELLKQIDTYKPDLILVIQGNIEQGCSIFRLQGRLPCPLVSYIPVPHHHAEMGAKLGLFRDFTCRGLYAVPDGFITISKTLGDMLLRYGARGRIQIVENGIPLEPLTDLPTKASARAQFSLAQGAFIWGQIGRIEFKQKGQDCALDLFLRRHQEHPDEHLVFLGSGPDEEALQARAAEHANVHCLPWTNEPTALYAALDALLMPSRYEGVPLAMLEALACGLPVAATDRDGMCDWLPVAWRFPFRDIEGGLRAMEAIRQADSTQIESLKSRVRDGHSVAQFQAQFNQALSAWL</sequence>
<dbReference type="SUPFAM" id="SSF53756">
    <property type="entry name" value="UDP-Glycosyltransferase/glycogen phosphorylase"/>
    <property type="match status" value="1"/>
</dbReference>
<protein>
    <submittedName>
        <fullName evidence="1">Glycosyltransferase family 4 protein</fullName>
        <ecNumber evidence="1">2.4.-.-</ecNumber>
    </submittedName>
</protein>
<dbReference type="GO" id="GO:0016757">
    <property type="term" value="F:glycosyltransferase activity"/>
    <property type="evidence" value="ECO:0007669"/>
    <property type="project" value="UniProtKB-KW"/>
</dbReference>
<dbReference type="Proteomes" id="UP001324993">
    <property type="component" value="Chromosome"/>
</dbReference>
<dbReference type="PANTHER" id="PTHR45947">
    <property type="entry name" value="SULFOQUINOVOSYL TRANSFERASE SQD2"/>
    <property type="match status" value="1"/>
</dbReference>
<dbReference type="Gene3D" id="3.40.50.2000">
    <property type="entry name" value="Glycogen Phosphorylase B"/>
    <property type="match status" value="2"/>
</dbReference>
<keyword evidence="1" id="KW-0328">Glycosyltransferase</keyword>